<keyword evidence="4" id="KW-0804">Transcription</keyword>
<feature type="domain" description="Transcription factor CBF/NF-Y/archaeal histone" evidence="6">
    <location>
        <begin position="795"/>
        <end position="834"/>
    </location>
</feature>
<evidence type="ECO:0000313" key="9">
    <source>
        <dbReference type="Proteomes" id="UP000429607"/>
    </source>
</evidence>
<evidence type="ECO:0000256" key="1">
    <source>
        <dbReference type="ARBA" id="ARBA00009053"/>
    </source>
</evidence>
<keyword evidence="10" id="KW-1185">Reference proteome</keyword>
<dbReference type="InterPro" id="IPR027113">
    <property type="entry name" value="Transc_fact_NFYB/HAP3"/>
</dbReference>
<sequence length="984" mass="103191">MAQPAAAGKATAPAAPASEPSPSTPFATAHDEAKTPASLPVPVPPSNSQQKPQNGGDKTTQPSTSSSSELSAAPAAAAATASGQSSDLKKKQQEEYTQRLNQLQNGSSGSNTAADAADTASTGTPASAASTPSTEAKTSENPASSNAKTAAEAVPAGAAMDRALRAQDEARRLQFALAQQQVQQYQAMTKQLEAQSGIAMTPCSTIGGAGSSVAGLAKTSEDLQKLRQEQLARLQQNVQRQAAMAAQAVQKRSNEEWLRSKLLLEQEHLRLVRMQEQQVKQAGKGNTVTTATATSIADSLLAQQQQVIRQQQLLRNMLQKQQKQQQAQLQLQMQLQKTGDKTVAKPVAASTAAESQEKAYTTATTTAAYYANKRRLRTSFDMDLEALAKACIRVANSRTDCEMRQALDKMMSWLTRCTELQLLEIAQRDYRDSLAHRRPLLVQQDRWPLDLQVKSEHVTQKIVQMLGAFLLREKTKTAQQQAAAKAAAAASSAVAIAAAASSAVPTTVGTATASASKTPDAAMTTATASTPSTVSATTTSAGGATASASTAAPVTATTTATAAATAAPAAGTVTSASTTPTSNSTLTATSTGVSATTAITTTILAPAVRIPEKRDTAEIELEYAEVKALLQAKQVETNQKAKAKRDAAKMEAAKAVTVDPTTAAMLAATYKRPLQVDIPGSVKKPRTDSYAMPTTSYRPPATSVPAISPRVAQKFYDLDLTTRTCTDSEDKMYLPPKIISKIMYRALPGAHDEEDPAGSSAGVVIKREEQTKHKTAAPAVSPSHSVHDQESSSSQDTLSISDDAVTFMQECVTEFLLYFTSEARDRSVMENRRTKKGVGLSISGENVVEGMENLGFTSYARVLAGYNEKVKASQDAAARKKMERKRLVQQKALEQARAAAAATIAANAAKMAAAGRTAASPHPYMRIASPLARPGAGTNVATSSRPLASTSVATAAVTSTAKPAPVTSTTPKASAPAAPTSTTK</sequence>
<proteinExistence type="inferred from homology"/>
<feature type="region of interest" description="Disordered" evidence="5">
    <location>
        <begin position="770"/>
        <end position="797"/>
    </location>
</feature>
<evidence type="ECO:0000313" key="10">
    <source>
        <dbReference type="Proteomes" id="UP000434957"/>
    </source>
</evidence>
<dbReference type="AlphaFoldDB" id="A0A6A3NFC1"/>
<dbReference type="Pfam" id="PF00808">
    <property type="entry name" value="CBFD_NFYB_HMF"/>
    <property type="match status" value="1"/>
</dbReference>
<name>A0A6A3NFC1_9STRA</name>
<dbReference type="GO" id="GO:0046982">
    <property type="term" value="F:protein heterodimerization activity"/>
    <property type="evidence" value="ECO:0007669"/>
    <property type="project" value="InterPro"/>
</dbReference>
<feature type="region of interest" description="Disordered" evidence="5">
    <location>
        <begin position="566"/>
        <end position="590"/>
    </location>
</feature>
<evidence type="ECO:0000259" key="6">
    <source>
        <dbReference type="Pfam" id="PF00808"/>
    </source>
</evidence>
<feature type="region of interest" description="Disordered" evidence="5">
    <location>
        <begin position="935"/>
        <end position="984"/>
    </location>
</feature>
<dbReference type="PANTHER" id="PTHR11064">
    <property type="entry name" value="CCAAT-BINDING TRANSCRIPTION FACTOR-RELATED"/>
    <property type="match status" value="1"/>
</dbReference>
<dbReference type="GO" id="GO:0016602">
    <property type="term" value="C:CCAAT-binding factor complex"/>
    <property type="evidence" value="ECO:0007669"/>
    <property type="project" value="InterPro"/>
</dbReference>
<organism evidence="7 9">
    <name type="scientific">Phytophthora rubi</name>
    <dbReference type="NCBI Taxonomy" id="129364"/>
    <lineage>
        <taxon>Eukaryota</taxon>
        <taxon>Sar</taxon>
        <taxon>Stramenopiles</taxon>
        <taxon>Oomycota</taxon>
        <taxon>Peronosporomycetes</taxon>
        <taxon>Peronosporales</taxon>
        <taxon>Peronosporaceae</taxon>
        <taxon>Phytophthora</taxon>
    </lineage>
</organism>
<evidence type="ECO:0000256" key="3">
    <source>
        <dbReference type="ARBA" id="ARBA00023125"/>
    </source>
</evidence>
<dbReference type="InterPro" id="IPR009072">
    <property type="entry name" value="Histone-fold"/>
</dbReference>
<keyword evidence="3" id="KW-0238">DNA-binding</keyword>
<dbReference type="SUPFAM" id="SSF47113">
    <property type="entry name" value="Histone-fold"/>
    <property type="match status" value="1"/>
</dbReference>
<dbReference type="EMBL" id="QXFT01000241">
    <property type="protein sequence ID" value="KAE9349799.1"/>
    <property type="molecule type" value="Genomic_DNA"/>
</dbReference>
<feature type="compositionally biased region" description="Low complexity" evidence="5">
    <location>
        <begin position="946"/>
        <end position="984"/>
    </location>
</feature>
<feature type="compositionally biased region" description="Low complexity" evidence="5">
    <location>
        <begin position="59"/>
        <end position="86"/>
    </location>
</feature>
<feature type="compositionally biased region" description="Polar residues" evidence="5">
    <location>
        <begin position="46"/>
        <end position="58"/>
    </location>
</feature>
<protein>
    <recommendedName>
        <fullName evidence="6">Transcription factor CBF/NF-Y/archaeal histone domain-containing protein</fullName>
    </recommendedName>
</protein>
<dbReference type="InterPro" id="IPR003958">
    <property type="entry name" value="CBFA_NFYB_domain"/>
</dbReference>
<feature type="region of interest" description="Disordered" evidence="5">
    <location>
        <begin position="679"/>
        <end position="704"/>
    </location>
</feature>
<evidence type="ECO:0000256" key="2">
    <source>
        <dbReference type="ARBA" id="ARBA00023015"/>
    </source>
</evidence>
<keyword evidence="2" id="KW-0805">Transcription regulation</keyword>
<reference evidence="7 9" key="1">
    <citation type="submission" date="2018-09" db="EMBL/GenBank/DDBJ databases">
        <title>Genomic investigation of the strawberry pathogen Phytophthora fragariae indicates pathogenicity is determined by transcriptional variation in three key races.</title>
        <authorList>
            <person name="Adams T.M."/>
            <person name="Armitage A.D."/>
            <person name="Sobczyk M.K."/>
            <person name="Bates H.J."/>
            <person name="Dunwell J.M."/>
            <person name="Nellist C.F."/>
            <person name="Harrison R.J."/>
        </authorList>
    </citation>
    <scope>NUCLEOTIDE SEQUENCE [LARGE SCALE GENOMIC DNA]</scope>
    <source>
        <strain evidence="7 9">SCRP249</strain>
        <strain evidence="8 10">SCRP333</strain>
    </source>
</reference>
<evidence type="ECO:0000256" key="4">
    <source>
        <dbReference type="ARBA" id="ARBA00023163"/>
    </source>
</evidence>
<feature type="compositionally biased region" description="Basic and acidic residues" evidence="5">
    <location>
        <begin position="87"/>
        <end position="97"/>
    </location>
</feature>
<dbReference type="Proteomes" id="UP000429607">
    <property type="component" value="Unassembled WGS sequence"/>
</dbReference>
<dbReference type="Proteomes" id="UP000434957">
    <property type="component" value="Unassembled WGS sequence"/>
</dbReference>
<dbReference type="Gene3D" id="1.10.20.10">
    <property type="entry name" value="Histone, subunit A"/>
    <property type="match status" value="1"/>
</dbReference>
<dbReference type="GO" id="GO:0000978">
    <property type="term" value="F:RNA polymerase II cis-regulatory region sequence-specific DNA binding"/>
    <property type="evidence" value="ECO:0007669"/>
    <property type="project" value="TreeGrafter"/>
</dbReference>
<feature type="region of interest" description="Disordered" evidence="5">
    <location>
        <begin position="513"/>
        <end position="553"/>
    </location>
</feature>
<gene>
    <name evidence="7" type="ORF">PR001_g5509</name>
    <name evidence="8" type="ORF">PR003_g5697</name>
</gene>
<comment type="similarity">
    <text evidence="1">Belongs to the NFYB/HAP3 subunit family.</text>
</comment>
<feature type="compositionally biased region" description="Low complexity" evidence="5">
    <location>
        <begin position="107"/>
        <end position="140"/>
    </location>
</feature>
<evidence type="ECO:0000256" key="5">
    <source>
        <dbReference type="SAM" id="MobiDB-lite"/>
    </source>
</evidence>
<comment type="caution">
    <text evidence="7">The sequence shown here is derived from an EMBL/GenBank/DDBJ whole genome shotgun (WGS) entry which is preliminary data.</text>
</comment>
<dbReference type="EMBL" id="QXFV01000246">
    <property type="protein sequence ID" value="KAE9044094.1"/>
    <property type="molecule type" value="Genomic_DNA"/>
</dbReference>
<evidence type="ECO:0000313" key="8">
    <source>
        <dbReference type="EMBL" id="KAE9349799.1"/>
    </source>
</evidence>
<feature type="compositionally biased region" description="Low complexity" evidence="5">
    <location>
        <begin position="1"/>
        <end position="28"/>
    </location>
</feature>
<evidence type="ECO:0000313" key="7">
    <source>
        <dbReference type="EMBL" id="KAE9044094.1"/>
    </source>
</evidence>
<accession>A0A6A3NFC1</accession>
<feature type="region of interest" description="Disordered" evidence="5">
    <location>
        <begin position="1"/>
        <end position="154"/>
    </location>
</feature>
<dbReference type="GO" id="GO:0001228">
    <property type="term" value="F:DNA-binding transcription activator activity, RNA polymerase II-specific"/>
    <property type="evidence" value="ECO:0007669"/>
    <property type="project" value="InterPro"/>
</dbReference>
<dbReference type="PANTHER" id="PTHR11064:SF9">
    <property type="entry name" value="NUCLEAR TRANSCRIPTION FACTOR Y SUBUNIT BETA"/>
    <property type="match status" value="1"/>
</dbReference>